<dbReference type="EMBL" id="AEEH01000044">
    <property type="protein sequence ID" value="EFM25087.1"/>
    <property type="molecule type" value="Genomic_DNA"/>
</dbReference>
<dbReference type="InterPro" id="IPR034746">
    <property type="entry name" value="POTRA"/>
</dbReference>
<evidence type="ECO:0000313" key="11">
    <source>
        <dbReference type="Proteomes" id="UP000003280"/>
    </source>
</evidence>
<accession>E0NM32</accession>
<dbReference type="Pfam" id="PF08478">
    <property type="entry name" value="POTRA_1"/>
    <property type="match status" value="1"/>
</dbReference>
<name>E0NM32_9FIRM</name>
<keyword evidence="5 8" id="KW-1133">Transmembrane helix</keyword>
<evidence type="ECO:0000256" key="1">
    <source>
        <dbReference type="ARBA" id="ARBA00004370"/>
    </source>
</evidence>
<dbReference type="InterPro" id="IPR013685">
    <property type="entry name" value="POTRA_FtsQ_type"/>
</dbReference>
<dbReference type="OrthoDB" id="1697133at2"/>
<evidence type="ECO:0000256" key="8">
    <source>
        <dbReference type="SAM" id="Phobius"/>
    </source>
</evidence>
<dbReference type="Gene3D" id="3.10.20.310">
    <property type="entry name" value="membrane protein fhac"/>
    <property type="match status" value="1"/>
</dbReference>
<dbReference type="Proteomes" id="UP000003280">
    <property type="component" value="Unassembled WGS sequence"/>
</dbReference>
<evidence type="ECO:0000256" key="6">
    <source>
        <dbReference type="ARBA" id="ARBA00023136"/>
    </source>
</evidence>
<dbReference type="PANTHER" id="PTHR37820:SF1">
    <property type="entry name" value="CELL DIVISION PROTEIN FTSQ"/>
    <property type="match status" value="1"/>
</dbReference>
<evidence type="ECO:0000256" key="2">
    <source>
        <dbReference type="ARBA" id="ARBA00022475"/>
    </source>
</evidence>
<proteinExistence type="predicted"/>
<evidence type="ECO:0000313" key="10">
    <source>
        <dbReference type="EMBL" id="EFM25087.1"/>
    </source>
</evidence>
<evidence type="ECO:0000256" key="3">
    <source>
        <dbReference type="ARBA" id="ARBA00022618"/>
    </source>
</evidence>
<gene>
    <name evidence="10" type="ORF">HMPREF9225_1221</name>
</gene>
<dbReference type="GO" id="GO:0005886">
    <property type="term" value="C:plasma membrane"/>
    <property type="evidence" value="ECO:0007669"/>
    <property type="project" value="TreeGrafter"/>
</dbReference>
<feature type="domain" description="POTRA" evidence="9">
    <location>
        <begin position="41"/>
        <end position="109"/>
    </location>
</feature>
<evidence type="ECO:0000259" key="9">
    <source>
        <dbReference type="PROSITE" id="PS51779"/>
    </source>
</evidence>
<keyword evidence="6 8" id="KW-0472">Membrane</keyword>
<evidence type="ECO:0000256" key="5">
    <source>
        <dbReference type="ARBA" id="ARBA00022989"/>
    </source>
</evidence>
<reference evidence="10 11" key="1">
    <citation type="submission" date="2010-07" db="EMBL/GenBank/DDBJ databases">
        <authorList>
            <person name="Muzny D."/>
            <person name="Qin X."/>
            <person name="Deng J."/>
            <person name="Jiang H."/>
            <person name="Liu Y."/>
            <person name="Qu J."/>
            <person name="Song X.-Z."/>
            <person name="Zhang L."/>
            <person name="Thornton R."/>
            <person name="Coyle M."/>
            <person name="Francisco L."/>
            <person name="Jackson L."/>
            <person name="Javaid M."/>
            <person name="Korchina V."/>
            <person name="Kovar C."/>
            <person name="Mata R."/>
            <person name="Mathew T."/>
            <person name="Ngo R."/>
            <person name="Nguyen L."/>
            <person name="Nguyen N."/>
            <person name="Okwuonu G."/>
            <person name="Ongeri F."/>
            <person name="Pham C."/>
            <person name="Simmons D."/>
            <person name="Wilczek-Boney K."/>
            <person name="Hale W."/>
            <person name="Jakkamsetti A."/>
            <person name="Pham P."/>
            <person name="Ruth R."/>
            <person name="San Lucas F."/>
            <person name="Warren J."/>
            <person name="Zhang J."/>
            <person name="Zhao Z."/>
            <person name="Zhou C."/>
            <person name="Zhu D."/>
            <person name="Lee S."/>
            <person name="Bess C."/>
            <person name="Blankenburg K."/>
            <person name="Forbes L."/>
            <person name="Fu Q."/>
            <person name="Gubbala S."/>
            <person name="Hirani K."/>
            <person name="Jayaseelan J.C."/>
            <person name="Lara F."/>
            <person name="Munidasa M."/>
            <person name="Palculict T."/>
            <person name="Patil S."/>
            <person name="Pu L.-L."/>
            <person name="Saada N."/>
            <person name="Tang L."/>
            <person name="Weissenberger G."/>
            <person name="Zhu Y."/>
            <person name="Hemphill L."/>
            <person name="Shang Y."/>
            <person name="Youmans B."/>
            <person name="Ayvaz T."/>
            <person name="Ross M."/>
            <person name="Santibanez J."/>
            <person name="Aqrawi P."/>
            <person name="Gross S."/>
            <person name="Joshi V."/>
            <person name="Fowler G."/>
            <person name="Nazareth L."/>
            <person name="Reid J."/>
            <person name="Worley K."/>
            <person name="Petrosino J."/>
            <person name="Highlander S."/>
            <person name="Gibbs R."/>
        </authorList>
    </citation>
    <scope>NUCLEOTIDE SEQUENCE [LARGE SCALE GENOMIC DNA]</scope>
    <source>
        <strain evidence="10 11">ATCC BAA-1640</strain>
    </source>
</reference>
<keyword evidence="4 8" id="KW-0812">Transmembrane</keyword>
<keyword evidence="2" id="KW-1003">Cell membrane</keyword>
<dbReference type="STRING" id="862517.HMPREF9225_1221"/>
<evidence type="ECO:0000256" key="4">
    <source>
        <dbReference type="ARBA" id="ARBA00022692"/>
    </source>
</evidence>
<dbReference type="HOGENOM" id="CLU_047677_4_1_9"/>
<dbReference type="InterPro" id="IPR050487">
    <property type="entry name" value="FtsQ_DivIB"/>
</dbReference>
<dbReference type="AlphaFoldDB" id="E0NM32"/>
<dbReference type="PROSITE" id="PS51779">
    <property type="entry name" value="POTRA"/>
    <property type="match status" value="1"/>
</dbReference>
<comment type="caution">
    <text evidence="10">The sequence shown here is derived from an EMBL/GenBank/DDBJ whole genome shotgun (WGS) entry which is preliminary data.</text>
</comment>
<keyword evidence="3" id="KW-0132">Cell division</keyword>
<dbReference type="Pfam" id="PF03799">
    <property type="entry name" value="FtsQ_DivIB_C"/>
    <property type="match status" value="1"/>
</dbReference>
<protein>
    <submittedName>
        <fullName evidence="10">POTRA domain protein, FtsQ-type</fullName>
    </submittedName>
</protein>
<comment type="subcellular location">
    <subcellularLocation>
        <location evidence="1">Membrane</location>
    </subcellularLocation>
</comment>
<sequence>MRNRRVSQRLRRKKQMRKRRIIFISLVIIIAFSLVQISGIFRINKLDISGNNVVKKSEIEKILNESIGKNYLLLNKGKIEKALLKIPYIKDVKFSYKFKNTLRVSIDERQDFLLIKGGTEYIADRNLKILGEKSSSKKELIVVEGIDTNKYEIGAYLFRNDENLKELSQKLLNSNIIFDISSIKFYKDSCDFTLKDGILVKFGPVNNFDYKLEMLEKIREDIKNTGKDVVSIDLFSNENPIVTLNGV</sequence>
<feature type="transmembrane region" description="Helical" evidence="8">
    <location>
        <begin position="21"/>
        <end position="41"/>
    </location>
</feature>
<dbReference type="InterPro" id="IPR005548">
    <property type="entry name" value="Cell_div_FtsQ/DivIB_C"/>
</dbReference>
<evidence type="ECO:0000256" key="7">
    <source>
        <dbReference type="ARBA" id="ARBA00023306"/>
    </source>
</evidence>
<organism evidence="10 11">
    <name type="scientific">Peptoniphilus duerdenii ATCC BAA-1640</name>
    <dbReference type="NCBI Taxonomy" id="862517"/>
    <lineage>
        <taxon>Bacteria</taxon>
        <taxon>Bacillati</taxon>
        <taxon>Bacillota</taxon>
        <taxon>Tissierellia</taxon>
        <taxon>Tissierellales</taxon>
        <taxon>Peptoniphilaceae</taxon>
        <taxon>Peptoniphilus</taxon>
    </lineage>
</organism>
<dbReference type="GO" id="GO:0051301">
    <property type="term" value="P:cell division"/>
    <property type="evidence" value="ECO:0007669"/>
    <property type="project" value="UniProtKB-KW"/>
</dbReference>
<dbReference type="PANTHER" id="PTHR37820">
    <property type="entry name" value="CELL DIVISION PROTEIN DIVIB"/>
    <property type="match status" value="1"/>
</dbReference>
<keyword evidence="11" id="KW-1185">Reference proteome</keyword>
<keyword evidence="7" id="KW-0131">Cell cycle</keyword>
<dbReference type="eggNOG" id="COG1589">
    <property type="taxonomic scope" value="Bacteria"/>
</dbReference>